<dbReference type="OrthoDB" id="9794076at2"/>
<evidence type="ECO:0000313" key="5">
    <source>
        <dbReference type="EMBL" id="AUN29061.1"/>
    </source>
</evidence>
<keyword evidence="2" id="KW-0812">Transmembrane</keyword>
<dbReference type="Gene3D" id="1.20.1250.20">
    <property type="entry name" value="MFS general substrate transporter like domains"/>
    <property type="match status" value="2"/>
</dbReference>
<dbReference type="PANTHER" id="PTHR11662">
    <property type="entry name" value="SOLUTE CARRIER FAMILY 17"/>
    <property type="match status" value="1"/>
</dbReference>
<accession>A0A2K9N7E7</accession>
<protein>
    <submittedName>
        <fullName evidence="5">MFS transporter</fullName>
    </submittedName>
</protein>
<sequence length="407" mass="43535">MRFGIHRTLLLALVMMAGILNYTDRQIIAVLKPMLEKELGWSDADYGTLVAMFQGAAAVAFVFAGWMIDRMGWRVGNPAAVGSWSLAAIVHGMATTLTEFKLVRVALGATEALGTPAAIKTVSVWFQANERSLALGFVNAAGNIGAIIAPLLVPVIALSYGWRWAFYIMGGLGLIWVVAWWALTRLPYFQTPPTSAAATGGAKVPWGTVLTDRRTWAFAGAKVFSDQVWWFLLMWMPDLFTRVFGLDMRSFGVPLATIYAVAAFGSLAGGYVSGRMLAAGMSINRARKLTLLICALLVLPVPLVLLVQNYWLAVALLGLTLAAHQGFSVNLFATATDIIPQGRIATVISIGALCGNLAGMAVLQAAGWVLATGGSYSPMFALVSVSYLLALGWLHLLQPVLKPAEAA</sequence>
<dbReference type="Pfam" id="PF07690">
    <property type="entry name" value="MFS_1"/>
    <property type="match status" value="1"/>
</dbReference>
<evidence type="ECO:0000256" key="3">
    <source>
        <dbReference type="ARBA" id="ARBA00022989"/>
    </source>
</evidence>
<keyword evidence="3" id="KW-1133">Transmembrane helix</keyword>
<comment type="subcellular location">
    <subcellularLocation>
        <location evidence="1">Membrane</location>
        <topology evidence="1">Multi-pass membrane protein</topology>
    </subcellularLocation>
</comment>
<gene>
    <name evidence="5" type="ORF">C0V82_01440</name>
</gene>
<name>A0A2K9N7E7_9PROT</name>
<evidence type="ECO:0000256" key="4">
    <source>
        <dbReference type="ARBA" id="ARBA00023136"/>
    </source>
</evidence>
<organism evidence="5 6">
    <name type="scientific">Niveispirillum cyanobacteriorum</name>
    <dbReference type="NCBI Taxonomy" id="1612173"/>
    <lineage>
        <taxon>Bacteria</taxon>
        <taxon>Pseudomonadati</taxon>
        <taxon>Pseudomonadota</taxon>
        <taxon>Alphaproteobacteria</taxon>
        <taxon>Rhodospirillales</taxon>
        <taxon>Azospirillaceae</taxon>
        <taxon>Niveispirillum</taxon>
    </lineage>
</organism>
<keyword evidence="6" id="KW-1185">Reference proteome</keyword>
<dbReference type="PANTHER" id="PTHR11662:SF285">
    <property type="entry name" value="HEXURONATE TRANSPORTER"/>
    <property type="match status" value="1"/>
</dbReference>
<dbReference type="Proteomes" id="UP000234752">
    <property type="component" value="Chromosome eg_1"/>
</dbReference>
<dbReference type="InterPro" id="IPR036259">
    <property type="entry name" value="MFS_trans_sf"/>
</dbReference>
<dbReference type="GO" id="GO:0016020">
    <property type="term" value="C:membrane"/>
    <property type="evidence" value="ECO:0007669"/>
    <property type="project" value="UniProtKB-SubCell"/>
</dbReference>
<dbReference type="GO" id="GO:0015134">
    <property type="term" value="F:hexuronate transmembrane transporter activity"/>
    <property type="evidence" value="ECO:0007669"/>
    <property type="project" value="TreeGrafter"/>
</dbReference>
<proteinExistence type="predicted"/>
<dbReference type="KEGG" id="ncb:C0V82_01440"/>
<dbReference type="InterPro" id="IPR011701">
    <property type="entry name" value="MFS"/>
</dbReference>
<dbReference type="PROSITE" id="PS50850">
    <property type="entry name" value="MFS"/>
    <property type="match status" value="1"/>
</dbReference>
<dbReference type="EMBL" id="CP025611">
    <property type="protein sequence ID" value="AUN29061.1"/>
    <property type="molecule type" value="Genomic_DNA"/>
</dbReference>
<evidence type="ECO:0000256" key="2">
    <source>
        <dbReference type="ARBA" id="ARBA00022692"/>
    </source>
</evidence>
<evidence type="ECO:0000256" key="1">
    <source>
        <dbReference type="ARBA" id="ARBA00004141"/>
    </source>
</evidence>
<dbReference type="SUPFAM" id="SSF103473">
    <property type="entry name" value="MFS general substrate transporter"/>
    <property type="match status" value="1"/>
</dbReference>
<dbReference type="RefSeq" id="WP_102110811.1">
    <property type="nucleotide sequence ID" value="NZ_BMGN01000004.1"/>
</dbReference>
<reference evidence="5 6" key="1">
    <citation type="submission" date="2017-12" db="EMBL/GenBank/DDBJ databases">
        <title>Genomes of bacteria within cyanobacterial aggregates.</title>
        <authorList>
            <person name="Cai H."/>
        </authorList>
    </citation>
    <scope>NUCLEOTIDE SEQUENCE [LARGE SCALE GENOMIC DNA]</scope>
    <source>
        <strain evidence="5 6">TH16</strain>
    </source>
</reference>
<keyword evidence="4" id="KW-0472">Membrane</keyword>
<evidence type="ECO:0000313" key="6">
    <source>
        <dbReference type="Proteomes" id="UP000234752"/>
    </source>
</evidence>
<dbReference type="InterPro" id="IPR020846">
    <property type="entry name" value="MFS_dom"/>
</dbReference>
<dbReference type="InterPro" id="IPR050382">
    <property type="entry name" value="MFS_Na/Anion_cotransporter"/>
</dbReference>
<dbReference type="AlphaFoldDB" id="A0A2K9N7E7"/>